<dbReference type="RefSeq" id="WP_305106574.1">
    <property type="nucleotide sequence ID" value="NZ_JAUTWS010000033.1"/>
</dbReference>
<feature type="transmembrane region" description="Helical" evidence="7">
    <location>
        <begin position="136"/>
        <end position="157"/>
    </location>
</feature>
<dbReference type="PANTHER" id="PTHR23517">
    <property type="entry name" value="RESISTANCE PROTEIN MDTM, PUTATIVE-RELATED-RELATED"/>
    <property type="match status" value="1"/>
</dbReference>
<evidence type="ECO:0000256" key="3">
    <source>
        <dbReference type="ARBA" id="ARBA00022475"/>
    </source>
</evidence>
<feature type="transmembrane region" description="Helical" evidence="7">
    <location>
        <begin position="210"/>
        <end position="231"/>
    </location>
</feature>
<dbReference type="InterPro" id="IPR036259">
    <property type="entry name" value="MFS_trans_sf"/>
</dbReference>
<evidence type="ECO:0000256" key="5">
    <source>
        <dbReference type="ARBA" id="ARBA00022989"/>
    </source>
</evidence>
<feature type="transmembrane region" description="Helical" evidence="7">
    <location>
        <begin position="280"/>
        <end position="297"/>
    </location>
</feature>
<evidence type="ECO:0000313" key="10">
    <source>
        <dbReference type="Proteomes" id="UP001243009"/>
    </source>
</evidence>
<feature type="domain" description="Major facilitator superfamily (MFS) profile" evidence="8">
    <location>
        <begin position="8"/>
        <end position="392"/>
    </location>
</feature>
<evidence type="ECO:0000259" key="8">
    <source>
        <dbReference type="PROSITE" id="PS50850"/>
    </source>
</evidence>
<feature type="transmembrane region" description="Helical" evidence="7">
    <location>
        <begin position="340"/>
        <end position="360"/>
    </location>
</feature>
<evidence type="ECO:0000256" key="6">
    <source>
        <dbReference type="ARBA" id="ARBA00023136"/>
    </source>
</evidence>
<keyword evidence="4 7" id="KW-0812">Transmembrane</keyword>
<feature type="transmembrane region" description="Helical" evidence="7">
    <location>
        <begin position="102"/>
        <end position="124"/>
    </location>
</feature>
<dbReference type="PROSITE" id="PS00216">
    <property type="entry name" value="SUGAR_TRANSPORT_1"/>
    <property type="match status" value="1"/>
</dbReference>
<evidence type="ECO:0000256" key="4">
    <source>
        <dbReference type="ARBA" id="ARBA00022692"/>
    </source>
</evidence>
<dbReference type="Pfam" id="PF07690">
    <property type="entry name" value="MFS_1"/>
    <property type="match status" value="1"/>
</dbReference>
<keyword evidence="2" id="KW-0813">Transport</keyword>
<dbReference type="InterPro" id="IPR011701">
    <property type="entry name" value="MFS"/>
</dbReference>
<gene>
    <name evidence="9" type="ORF">Q7A36_25445</name>
</gene>
<feature type="transmembrane region" description="Helical" evidence="7">
    <location>
        <begin position="366"/>
        <end position="387"/>
    </location>
</feature>
<proteinExistence type="predicted"/>
<dbReference type="SUPFAM" id="SSF103473">
    <property type="entry name" value="MFS general substrate transporter"/>
    <property type="match status" value="1"/>
</dbReference>
<dbReference type="PANTHER" id="PTHR23517:SF2">
    <property type="entry name" value="MULTIDRUG RESISTANCE PROTEIN MDTH"/>
    <property type="match status" value="1"/>
</dbReference>
<evidence type="ECO:0000256" key="2">
    <source>
        <dbReference type="ARBA" id="ARBA00022448"/>
    </source>
</evidence>
<dbReference type="InterPro" id="IPR050171">
    <property type="entry name" value="MFS_Transporters"/>
</dbReference>
<keyword evidence="5 7" id="KW-1133">Transmembrane helix</keyword>
<dbReference type="InterPro" id="IPR005829">
    <property type="entry name" value="Sugar_transporter_CS"/>
</dbReference>
<dbReference type="EMBL" id="JAUTWS010000033">
    <property type="protein sequence ID" value="MDO9711718.1"/>
    <property type="molecule type" value="Genomic_DNA"/>
</dbReference>
<feature type="transmembrane region" description="Helical" evidence="7">
    <location>
        <begin position="77"/>
        <end position="96"/>
    </location>
</feature>
<organism evidence="9 10">
    <name type="scientific">Paracraurococcus lichenis</name>
    <dbReference type="NCBI Taxonomy" id="3064888"/>
    <lineage>
        <taxon>Bacteria</taxon>
        <taxon>Pseudomonadati</taxon>
        <taxon>Pseudomonadota</taxon>
        <taxon>Alphaproteobacteria</taxon>
        <taxon>Acetobacterales</taxon>
        <taxon>Roseomonadaceae</taxon>
        <taxon>Paracraurococcus</taxon>
    </lineage>
</organism>
<feature type="transmembrane region" description="Helical" evidence="7">
    <location>
        <begin position="246"/>
        <end position="268"/>
    </location>
</feature>
<accession>A0ABT9E6C8</accession>
<feature type="transmembrane region" description="Helical" evidence="7">
    <location>
        <begin position="303"/>
        <end position="320"/>
    </location>
</feature>
<feature type="transmembrane region" description="Helical" evidence="7">
    <location>
        <begin position="163"/>
        <end position="182"/>
    </location>
</feature>
<keyword evidence="3" id="KW-1003">Cell membrane</keyword>
<dbReference type="PROSITE" id="PS50850">
    <property type="entry name" value="MFS"/>
    <property type="match status" value="1"/>
</dbReference>
<dbReference type="Proteomes" id="UP001243009">
    <property type="component" value="Unassembled WGS sequence"/>
</dbReference>
<evidence type="ECO:0000313" key="9">
    <source>
        <dbReference type="EMBL" id="MDO9711718.1"/>
    </source>
</evidence>
<protein>
    <submittedName>
        <fullName evidence="9">MFS transporter</fullName>
    </submittedName>
</protein>
<comment type="caution">
    <text evidence="9">The sequence shown here is derived from an EMBL/GenBank/DDBJ whole genome shotgun (WGS) entry which is preliminary data.</text>
</comment>
<keyword evidence="6 7" id="KW-0472">Membrane</keyword>
<sequence length="411" mass="42633">MQDPATRQIVFINAAHTLTHYGLLILATAVLGIVQQAPEAFGREFGPVLALGTGMFVLYGAGSLPMGWLAERFGRKALMAAFFLGAGGAMVMAGLATTPLLLGLSLAVMGAFSAIYHPIGTAMLVEAAGQRVGRAVGINGVFGNLGVALAPVVTALLAARLGWHAAFVAPGVISIALGLLYLREPAFDTAKAAGPQKPFPAIPPAVVRRAVAVLLTIAAVSGLVFNAFTLLLPKLMEERLASSPDLLPVVGLLAFLATLCGGLTQFTVGHLIDRRTLKSIFLPLAMVLVPAMALLAVAEGWVVLPLAALIAASVFGQVTVNETMTARYVAPALRTKLYSIRFAIGFLGAAAASPLIGFLHEATGGLTTPMLVLAGFGTLTFLCALVFPNREEELKPELWTRHAAAAAAPAE</sequence>
<dbReference type="InterPro" id="IPR020846">
    <property type="entry name" value="MFS_dom"/>
</dbReference>
<feature type="transmembrane region" description="Helical" evidence="7">
    <location>
        <begin position="49"/>
        <end position="70"/>
    </location>
</feature>
<evidence type="ECO:0000256" key="1">
    <source>
        <dbReference type="ARBA" id="ARBA00004651"/>
    </source>
</evidence>
<evidence type="ECO:0000256" key="7">
    <source>
        <dbReference type="SAM" id="Phobius"/>
    </source>
</evidence>
<dbReference type="Gene3D" id="1.20.1250.20">
    <property type="entry name" value="MFS general substrate transporter like domains"/>
    <property type="match status" value="2"/>
</dbReference>
<keyword evidence="10" id="KW-1185">Reference proteome</keyword>
<reference evidence="9 10" key="1">
    <citation type="submission" date="2023-08" db="EMBL/GenBank/DDBJ databases">
        <title>The draft genome sequence of Paracraurococcus sp. LOR1-02.</title>
        <authorList>
            <person name="Kingkaew E."/>
            <person name="Tanasupawat S."/>
        </authorList>
    </citation>
    <scope>NUCLEOTIDE SEQUENCE [LARGE SCALE GENOMIC DNA]</scope>
    <source>
        <strain evidence="9 10">LOR1-02</strain>
    </source>
</reference>
<name>A0ABT9E6C8_9PROT</name>
<comment type="subcellular location">
    <subcellularLocation>
        <location evidence="1">Cell membrane</location>
        <topology evidence="1">Multi-pass membrane protein</topology>
    </subcellularLocation>
</comment>